<name>A0ACC2IFE3_9PEZI</name>
<reference evidence="1" key="1">
    <citation type="submission" date="2022-11" db="EMBL/GenBank/DDBJ databases">
        <title>Genome Sequence of Nemania bipapillata.</title>
        <authorList>
            <person name="Buettner E."/>
        </authorList>
    </citation>
    <scope>NUCLEOTIDE SEQUENCE</scope>
    <source>
        <strain evidence="1">CP14</strain>
    </source>
</reference>
<organism evidence="1 2">
    <name type="scientific">Nemania bipapillata</name>
    <dbReference type="NCBI Taxonomy" id="110536"/>
    <lineage>
        <taxon>Eukaryota</taxon>
        <taxon>Fungi</taxon>
        <taxon>Dikarya</taxon>
        <taxon>Ascomycota</taxon>
        <taxon>Pezizomycotina</taxon>
        <taxon>Sordariomycetes</taxon>
        <taxon>Xylariomycetidae</taxon>
        <taxon>Xylariales</taxon>
        <taxon>Xylariaceae</taxon>
        <taxon>Nemania</taxon>
    </lineage>
</organism>
<accession>A0ACC2IFE3</accession>
<dbReference type="Proteomes" id="UP001153334">
    <property type="component" value="Unassembled WGS sequence"/>
</dbReference>
<gene>
    <name evidence="1" type="ORF">ONZ43_g5042</name>
</gene>
<sequence>MSYPRARPLFPRLAVYIPLLRYFVVFLSLLLSSLFAFPTVLLLRGGNELENHAGQLVVARAAAVEAEGEAAHAQAGLGVVAVDDGGGDGRGRRSVSREVW</sequence>
<proteinExistence type="predicted"/>
<evidence type="ECO:0000313" key="1">
    <source>
        <dbReference type="EMBL" id="KAJ8113898.1"/>
    </source>
</evidence>
<evidence type="ECO:0000313" key="2">
    <source>
        <dbReference type="Proteomes" id="UP001153334"/>
    </source>
</evidence>
<protein>
    <submittedName>
        <fullName evidence="1">Uncharacterized protein</fullName>
    </submittedName>
</protein>
<keyword evidence="2" id="KW-1185">Reference proteome</keyword>
<dbReference type="EMBL" id="JAPESX010001473">
    <property type="protein sequence ID" value="KAJ8113898.1"/>
    <property type="molecule type" value="Genomic_DNA"/>
</dbReference>
<comment type="caution">
    <text evidence="1">The sequence shown here is derived from an EMBL/GenBank/DDBJ whole genome shotgun (WGS) entry which is preliminary data.</text>
</comment>